<gene>
    <name evidence="1" type="ORF">SAMN04488523_104249</name>
</gene>
<dbReference type="AlphaFoldDB" id="A0A1I1X9Q3"/>
<sequence length="289" mass="33560">MHFPDLATMIKDSADTLAKGATAIVMVEDDIEVDTTLRHHQQAGFANVIALMPAGFDLAKDLQKSVLRVDYDMYRDQAMERGLNQIIDAVPGQWLYYCYNAEFLFHPFCETRNINEMLAFHTEERRHAMLAYVIDLYADDLEQHPNAVSLDRAHLDRSGYYALARHAKTTDGHPMERQLDFFGGLRWRYEEHVPAARRKIDRIPLFRAKKGLRVRSDHTFNDEEYNTYACPWHHNITAAVCSFRTAKALKTNPGSTFDIHTFKWHNSAPFEWHSRQLLDLGLMEPGQWF</sequence>
<dbReference type="OrthoDB" id="7820657at2"/>
<name>A0A1I1X9Q3_9RHOB</name>
<dbReference type="RefSeq" id="WP_093923167.1">
    <property type="nucleotide sequence ID" value="NZ_FOMW01000004.1"/>
</dbReference>
<dbReference type="STRING" id="74348.SAMN04488523_104249"/>
<keyword evidence="2" id="KW-1185">Reference proteome</keyword>
<accession>A0A1I1X9Q3</accession>
<reference evidence="1 2" key="1">
    <citation type="submission" date="2016-10" db="EMBL/GenBank/DDBJ databases">
        <authorList>
            <person name="de Groot N.N."/>
        </authorList>
    </citation>
    <scope>NUCLEOTIDE SEQUENCE [LARGE SCALE GENOMIC DNA]</scope>
    <source>
        <strain evidence="1 2">DSM 11443</strain>
    </source>
</reference>
<dbReference type="Proteomes" id="UP000198977">
    <property type="component" value="Unassembled WGS sequence"/>
</dbReference>
<evidence type="ECO:0000313" key="2">
    <source>
        <dbReference type="Proteomes" id="UP000198977"/>
    </source>
</evidence>
<proteinExistence type="predicted"/>
<protein>
    <recommendedName>
        <fullName evidence="3">Glycosyl transferase family 2</fullName>
    </recommendedName>
</protein>
<dbReference type="EMBL" id="FOMW01000004">
    <property type="protein sequence ID" value="SFE02473.1"/>
    <property type="molecule type" value="Genomic_DNA"/>
</dbReference>
<organism evidence="1 2">
    <name type="scientific">Sulfitobacter brevis</name>
    <dbReference type="NCBI Taxonomy" id="74348"/>
    <lineage>
        <taxon>Bacteria</taxon>
        <taxon>Pseudomonadati</taxon>
        <taxon>Pseudomonadota</taxon>
        <taxon>Alphaproteobacteria</taxon>
        <taxon>Rhodobacterales</taxon>
        <taxon>Roseobacteraceae</taxon>
        <taxon>Sulfitobacter</taxon>
    </lineage>
</organism>
<evidence type="ECO:0008006" key="3">
    <source>
        <dbReference type="Google" id="ProtNLM"/>
    </source>
</evidence>
<evidence type="ECO:0000313" key="1">
    <source>
        <dbReference type="EMBL" id="SFE02473.1"/>
    </source>
</evidence>